<proteinExistence type="predicted"/>
<evidence type="ECO:0000313" key="1">
    <source>
        <dbReference type="EMBL" id="KAJ3497505.1"/>
    </source>
</evidence>
<accession>A0ACC1R2M1</accession>
<organism evidence="1 2">
    <name type="scientific">Lecanicillium saksenae</name>
    <dbReference type="NCBI Taxonomy" id="468837"/>
    <lineage>
        <taxon>Eukaryota</taxon>
        <taxon>Fungi</taxon>
        <taxon>Dikarya</taxon>
        <taxon>Ascomycota</taxon>
        <taxon>Pezizomycotina</taxon>
        <taxon>Sordariomycetes</taxon>
        <taxon>Hypocreomycetidae</taxon>
        <taxon>Hypocreales</taxon>
        <taxon>Cordycipitaceae</taxon>
        <taxon>Lecanicillium</taxon>
    </lineage>
</organism>
<gene>
    <name evidence="1" type="ORF">NLG97_g1853</name>
</gene>
<evidence type="ECO:0000313" key="2">
    <source>
        <dbReference type="Proteomes" id="UP001148737"/>
    </source>
</evidence>
<name>A0ACC1R2M1_9HYPO</name>
<dbReference type="Proteomes" id="UP001148737">
    <property type="component" value="Unassembled WGS sequence"/>
</dbReference>
<sequence length="321" mass="35582">MVQAIKVIHRITWESESSVIAIVWKKTFSAAGYAASRPSYPASLFKTVLKYHNAQNANGTALDLGCGHGLISRELSPYFAKTIATDPSPGMVAQAKDTTDDAKIEIQQANAEDLSFLPDKSVDLVVSGQAAHWFDYGKAWPEIARVVKSGGSMAFWGYKDNVLVGHPNANKIFDKFSYGEEDVAPGVESMGSYWEQPGRGLLRRLLTDVVPPSSQWEDVERIMYDVNAEATEADLKDAWMIRETTLGGFESYVRTASSYLGWKLAHPERKSRAEGGDGDIVDMLMDEVVASEPTWKEMGDNWRDANVKTVWGSFILMAKRK</sequence>
<keyword evidence="2" id="KW-1185">Reference proteome</keyword>
<comment type="caution">
    <text evidence="1">The sequence shown here is derived from an EMBL/GenBank/DDBJ whole genome shotgun (WGS) entry which is preliminary data.</text>
</comment>
<reference evidence="1" key="1">
    <citation type="submission" date="2022-07" db="EMBL/GenBank/DDBJ databases">
        <title>Genome Sequence of Lecanicillium saksenae.</title>
        <authorList>
            <person name="Buettner E."/>
        </authorList>
    </citation>
    <scope>NUCLEOTIDE SEQUENCE</scope>
    <source>
        <strain evidence="1">VT-O1</strain>
    </source>
</reference>
<protein>
    <submittedName>
        <fullName evidence="1">Uncharacterized protein</fullName>
    </submittedName>
</protein>
<dbReference type="EMBL" id="JANAKD010000107">
    <property type="protein sequence ID" value="KAJ3497505.1"/>
    <property type="molecule type" value="Genomic_DNA"/>
</dbReference>